<keyword evidence="3 10" id="KW-0444">Lipid biosynthesis</keyword>
<keyword evidence="8 10" id="KW-0472">Membrane</keyword>
<keyword evidence="5 10" id="KW-0521">NADP</keyword>
<evidence type="ECO:0000256" key="10">
    <source>
        <dbReference type="RuleBase" id="RU363097"/>
    </source>
</evidence>
<dbReference type="Pfam" id="PF03015">
    <property type="entry name" value="Sterile"/>
    <property type="match status" value="1"/>
</dbReference>
<accession>A0A8J2R0N4</accession>
<dbReference type="InterPro" id="IPR023214">
    <property type="entry name" value="HAD_sf"/>
</dbReference>
<evidence type="ECO:0000256" key="6">
    <source>
        <dbReference type="ARBA" id="ARBA00022989"/>
    </source>
</evidence>
<evidence type="ECO:0000256" key="2">
    <source>
        <dbReference type="ARBA" id="ARBA00005928"/>
    </source>
</evidence>
<dbReference type="GO" id="GO:0102965">
    <property type="term" value="F:alcohol-forming long-chain fatty acyl-CoA reductase activity"/>
    <property type="evidence" value="ECO:0007669"/>
    <property type="project" value="UniProtKB-EC"/>
</dbReference>
<dbReference type="GO" id="GO:0016020">
    <property type="term" value="C:membrane"/>
    <property type="evidence" value="ECO:0007669"/>
    <property type="project" value="UniProtKB-SubCell"/>
</dbReference>
<evidence type="ECO:0000256" key="7">
    <source>
        <dbReference type="ARBA" id="ARBA00023098"/>
    </source>
</evidence>
<comment type="caution">
    <text evidence="15">The sequence shown here is derived from an EMBL/GenBank/DDBJ whole genome shotgun (WGS) entry which is preliminary data.</text>
</comment>
<dbReference type="GO" id="GO:0035336">
    <property type="term" value="P:long-chain fatty-acyl-CoA metabolic process"/>
    <property type="evidence" value="ECO:0007669"/>
    <property type="project" value="TreeGrafter"/>
</dbReference>
<dbReference type="Proteomes" id="UP000789524">
    <property type="component" value="Unassembled WGS sequence"/>
</dbReference>
<dbReference type="GO" id="GO:0005777">
    <property type="term" value="C:peroxisome"/>
    <property type="evidence" value="ECO:0007669"/>
    <property type="project" value="TreeGrafter"/>
</dbReference>
<evidence type="ECO:0000256" key="1">
    <source>
        <dbReference type="ARBA" id="ARBA00004141"/>
    </source>
</evidence>
<feature type="coiled-coil region" evidence="11">
    <location>
        <begin position="1216"/>
        <end position="1244"/>
    </location>
</feature>
<keyword evidence="10" id="KW-0560">Oxidoreductase</keyword>
<proteinExistence type="inferred from homology"/>
<evidence type="ECO:0000256" key="8">
    <source>
        <dbReference type="ARBA" id="ARBA00023136"/>
    </source>
</evidence>
<evidence type="ECO:0000313" key="15">
    <source>
        <dbReference type="EMBL" id="CAG9576931.1"/>
    </source>
</evidence>
<dbReference type="Gene3D" id="1.10.150.240">
    <property type="entry name" value="Putative phosphatase, domain 2"/>
    <property type="match status" value="1"/>
</dbReference>
<dbReference type="PANTHER" id="PTHR11011:SF118">
    <property type="entry name" value="FATTY ACYL-COA REDUCTASE"/>
    <property type="match status" value="1"/>
</dbReference>
<feature type="region of interest" description="Disordered" evidence="12">
    <location>
        <begin position="1361"/>
        <end position="1380"/>
    </location>
</feature>
<dbReference type="FunFam" id="3.40.50.720:FF:000143">
    <property type="entry name" value="Fatty acyl-CoA reductase"/>
    <property type="match status" value="1"/>
</dbReference>
<dbReference type="Pfam" id="PF07993">
    <property type="entry name" value="NAD_binding_4"/>
    <property type="match status" value="1"/>
</dbReference>
<dbReference type="EMBL" id="CAKASE010000075">
    <property type="protein sequence ID" value="CAG9576931.1"/>
    <property type="molecule type" value="Genomic_DNA"/>
</dbReference>
<dbReference type="FunFam" id="3.40.50.1000:FF:000055">
    <property type="entry name" value="Haloacid dehalogenase-like hydrolase family protein"/>
    <property type="match status" value="1"/>
</dbReference>
<dbReference type="InterPro" id="IPR023198">
    <property type="entry name" value="PGP-like_dom2"/>
</dbReference>
<dbReference type="SFLD" id="SFLDS00003">
    <property type="entry name" value="Haloacid_Dehalogenase"/>
    <property type="match status" value="1"/>
</dbReference>
<keyword evidence="4 10" id="KW-0812">Transmembrane</keyword>
<feature type="domain" description="Fatty acyl-CoA reductase C-terminal" evidence="13">
    <location>
        <begin position="357"/>
        <end position="448"/>
    </location>
</feature>
<evidence type="ECO:0000259" key="13">
    <source>
        <dbReference type="Pfam" id="PF03015"/>
    </source>
</evidence>
<dbReference type="InterPro" id="IPR013120">
    <property type="entry name" value="FAR_NAD-bd"/>
</dbReference>
<feature type="transmembrane region" description="Helical" evidence="10">
    <location>
        <begin position="1042"/>
        <end position="1065"/>
    </location>
</feature>
<comment type="similarity">
    <text evidence="2 10">Belongs to the fatty acyl-CoA reductase family.</text>
</comment>
<dbReference type="SUPFAM" id="SSF56784">
    <property type="entry name" value="HAD-like"/>
    <property type="match status" value="1"/>
</dbReference>
<name>A0A8J2R0N4_9NEOP</name>
<dbReference type="OrthoDB" id="5977855at2759"/>
<dbReference type="GO" id="GO:0080019">
    <property type="term" value="F:alcohol-forming very long-chain fatty acyl-CoA reductase activity"/>
    <property type="evidence" value="ECO:0007669"/>
    <property type="project" value="InterPro"/>
</dbReference>
<comment type="catalytic activity">
    <reaction evidence="9 10">
        <text>a long-chain fatty acyl-CoA + 2 NADPH + 2 H(+) = a long-chain primary fatty alcohol + 2 NADP(+) + CoA</text>
        <dbReference type="Rhea" id="RHEA:52716"/>
        <dbReference type="ChEBI" id="CHEBI:15378"/>
        <dbReference type="ChEBI" id="CHEBI:57287"/>
        <dbReference type="ChEBI" id="CHEBI:57783"/>
        <dbReference type="ChEBI" id="CHEBI:58349"/>
        <dbReference type="ChEBI" id="CHEBI:77396"/>
        <dbReference type="ChEBI" id="CHEBI:83139"/>
        <dbReference type="EC" id="1.2.1.84"/>
    </reaction>
</comment>
<dbReference type="Pfam" id="PF13419">
    <property type="entry name" value="HAD_2"/>
    <property type="match status" value="1"/>
</dbReference>
<protein>
    <recommendedName>
        <fullName evidence="10">Fatty acyl-CoA reductase</fullName>
        <ecNumber evidence="10">1.2.1.84</ecNumber>
    </recommendedName>
</protein>
<dbReference type="InterPro" id="IPR036412">
    <property type="entry name" value="HAD-like_sf"/>
</dbReference>
<feature type="domain" description="Thioester reductase (TE)" evidence="14">
    <location>
        <begin position="15"/>
        <end position="283"/>
    </location>
</feature>
<evidence type="ECO:0000256" key="9">
    <source>
        <dbReference type="ARBA" id="ARBA00052530"/>
    </source>
</evidence>
<dbReference type="InterPro" id="IPR041492">
    <property type="entry name" value="HAD_2"/>
</dbReference>
<dbReference type="Gene3D" id="3.40.50.1000">
    <property type="entry name" value="HAD superfamily/HAD-like"/>
    <property type="match status" value="1"/>
</dbReference>
<sequence>MVDVVNYYAGKSILITGATGFMGKVLMEKLLRSCPDIKTMYILVRKKKDQTAEQRVRNIVNCKLFEKLLDMNPKVLHKIKVINGDIMEEGLGLSRQHLEELQNECQIVFNNAACVSFNLSLKDAVKTNVMGAQKVLAIADTMKKLEAFIHVSTSFCQDHLKVVEEKVYPAPHSPKKIIDIISWMSDDTLAILEKKLVPPFPNTYGYTKCLTEQLVADHAAIYPVAIARPSIVIPAFKDPMPGWVDNINGPNGIMYAASRGVLHTIYCKETTMTDSIPVDMVINGLIILGCLTATEKSKEIRVCNITQSGVNAITWYKGSLLWSEYLMKYPLTKCLWYPVVKAKHYEWEQKIDSFFEHTLPAHLIDFLLMLFGQKTFMTAVNKRVTSGLNLLQYYCNRDWDFRNDYFRSFKNLITKKDNEIFFTSMEVIDPKAYMEVYVQGLRQYYCKEDSSTLPKARKLLNCTTFNKIVDVLKSEENPFKEGRKREEGKSYLKVTHCLFDMDGTVLNSEVMYHKMIEKICCKYNKTYTKDLQVKMYGVTDREICTTVVQELKMPISIDEFERQLSDLAKKLLPSAPLQEGAERLLTHLHDCKIPMALATNSTAQAVRLHATARPKLFGLFHHKVSVTDPEVVRGKPYPDIYMVAAARFPDKPKPKQCLVFEDSFVGVKSAVEAGMQVVMIPDSRIDREQTRQATLVIRSLLDFQPELFGLPPFDDTPRPCSRIENLIFIILPEILTEKNPDLQFESGLDTLTPSAIGLKFYININNTSENDYEIEIKPDECCLEDGNRLDCDYLRILDEFRTSITNGSTKNVKIIAPLLDVYERKGHCVVYIDSKSNASKIRRNTLTLRFDTKSSSGKINLPRNYKVCKSKDEDPLNDCQPVNCDTYYNSRKSYYSKKYKRCARTPACVSKDDTDTPNVIYNPITNKCTEEALIKEDLRYVKSLSKITDKLQKRRKSKGILIITKNRSNASKFLDDSDFNDEPVKTTPRKHPKTLLTQPKTQTKVFQHTTAIISTLQASEQAKSRSGCTKKIFKKYLDANKWTFIVLGIVVTVQCFLICTMFYCLSKTCNCFKDKKVVRKFFYHGHDASVTTPLIGTSNIDTETDYQYVTDSSKVDQKIKCYKACQKEINNDMKVSMSDDILSKCLNRRDWKKLSKSEAVAKEGEIVQKILEEIKDNHNSKIEGNKKISETRVVFEDEISKPVKPKASTIKSIRIVEMEKEKENEIENQNQNQYENEKEIETEKMNRDLAETVSEKEIKCHSYNCESNLTGFQPHKKTGCFKSEPSKRGTISLSTEKEAQACFPNDSIDDFLSERGVIYLAGENLSRYTFHTDSKEIKLSNTSSISSKTSKNFLKNVLSRLRKKSRQGPSSDPGQKKEMDLELIHMSKASVYSSSNDSDCAKIFKRKEDSRTSF</sequence>
<evidence type="ECO:0000256" key="12">
    <source>
        <dbReference type="SAM" id="MobiDB-lite"/>
    </source>
</evidence>
<dbReference type="Gene3D" id="3.40.50.720">
    <property type="entry name" value="NAD(P)-binding Rossmann-like Domain"/>
    <property type="match status" value="1"/>
</dbReference>
<keyword evidence="11" id="KW-0175">Coiled coil</keyword>
<evidence type="ECO:0000256" key="4">
    <source>
        <dbReference type="ARBA" id="ARBA00022692"/>
    </source>
</evidence>
<evidence type="ECO:0000259" key="14">
    <source>
        <dbReference type="Pfam" id="PF07993"/>
    </source>
</evidence>
<reference evidence="15" key="1">
    <citation type="submission" date="2021-09" db="EMBL/GenBank/DDBJ databases">
        <authorList>
            <person name="Martin H S."/>
        </authorList>
    </citation>
    <scope>NUCLEOTIDE SEQUENCE</scope>
</reference>
<dbReference type="EC" id="1.2.1.84" evidence="10"/>
<evidence type="ECO:0000313" key="16">
    <source>
        <dbReference type="Proteomes" id="UP000789524"/>
    </source>
</evidence>
<keyword evidence="7 10" id="KW-0443">Lipid metabolism</keyword>
<evidence type="ECO:0000256" key="11">
    <source>
        <dbReference type="SAM" id="Coils"/>
    </source>
</evidence>
<dbReference type="NCBIfam" id="TIGR01509">
    <property type="entry name" value="HAD-SF-IA-v3"/>
    <property type="match status" value="1"/>
</dbReference>
<dbReference type="PANTHER" id="PTHR11011">
    <property type="entry name" value="MALE STERILITY PROTEIN 2-RELATED"/>
    <property type="match status" value="1"/>
</dbReference>
<evidence type="ECO:0000256" key="3">
    <source>
        <dbReference type="ARBA" id="ARBA00022516"/>
    </source>
</evidence>
<keyword evidence="6 10" id="KW-1133">Transmembrane helix</keyword>
<dbReference type="CDD" id="cd05236">
    <property type="entry name" value="FAR-N_SDR_e"/>
    <property type="match status" value="1"/>
</dbReference>
<comment type="function">
    <text evidence="10">Catalyzes the reduction of fatty acyl-CoA to fatty alcohols.</text>
</comment>
<organism evidence="15 16">
    <name type="scientific">Danaus chrysippus</name>
    <name type="common">African queen</name>
    <dbReference type="NCBI Taxonomy" id="151541"/>
    <lineage>
        <taxon>Eukaryota</taxon>
        <taxon>Metazoa</taxon>
        <taxon>Ecdysozoa</taxon>
        <taxon>Arthropoda</taxon>
        <taxon>Hexapoda</taxon>
        <taxon>Insecta</taxon>
        <taxon>Pterygota</taxon>
        <taxon>Neoptera</taxon>
        <taxon>Endopterygota</taxon>
        <taxon>Lepidoptera</taxon>
        <taxon>Glossata</taxon>
        <taxon>Ditrysia</taxon>
        <taxon>Papilionoidea</taxon>
        <taxon>Nymphalidae</taxon>
        <taxon>Danainae</taxon>
        <taxon>Danaini</taxon>
        <taxon>Danaina</taxon>
        <taxon>Danaus</taxon>
        <taxon>Anosia</taxon>
    </lineage>
</organism>
<evidence type="ECO:0000256" key="5">
    <source>
        <dbReference type="ARBA" id="ARBA00022857"/>
    </source>
</evidence>
<dbReference type="InterPro" id="IPR026055">
    <property type="entry name" value="FAR"/>
</dbReference>
<gene>
    <name evidence="15" type="ORF">DCHRY22_LOCUS12100</name>
</gene>
<keyword evidence="16" id="KW-1185">Reference proteome</keyword>
<comment type="subcellular location">
    <subcellularLocation>
        <location evidence="1">Membrane</location>
        <topology evidence="1">Multi-pass membrane protein</topology>
    </subcellularLocation>
</comment>
<dbReference type="SFLD" id="SFLDG01129">
    <property type="entry name" value="C1.5:_HAD__Beta-PGM__Phosphata"/>
    <property type="match status" value="1"/>
</dbReference>
<dbReference type="InterPro" id="IPR033640">
    <property type="entry name" value="FAR_C"/>
</dbReference>
<dbReference type="InterPro" id="IPR036291">
    <property type="entry name" value="NAD(P)-bd_dom_sf"/>
</dbReference>
<dbReference type="SUPFAM" id="SSF51735">
    <property type="entry name" value="NAD(P)-binding Rossmann-fold domains"/>
    <property type="match status" value="1"/>
</dbReference>
<dbReference type="InterPro" id="IPR006439">
    <property type="entry name" value="HAD-SF_hydro_IA"/>
</dbReference>
<dbReference type="CDD" id="cd09071">
    <property type="entry name" value="FAR_C"/>
    <property type="match status" value="1"/>
</dbReference>